<reference evidence="2" key="1">
    <citation type="journal article" date="2019" name="Int. J. Syst. Evol. Microbiol.">
        <title>The Global Catalogue of Microorganisms (GCM) 10K type strain sequencing project: providing services to taxonomists for standard genome sequencing and annotation.</title>
        <authorList>
            <consortium name="The Broad Institute Genomics Platform"/>
            <consortium name="The Broad Institute Genome Sequencing Center for Infectious Disease"/>
            <person name="Wu L."/>
            <person name="Ma J."/>
        </authorList>
    </citation>
    <scope>NUCLEOTIDE SEQUENCE [LARGE SCALE GENOMIC DNA]</scope>
    <source>
        <strain evidence="2">CGMCC 4.7466</strain>
    </source>
</reference>
<accession>A0ABV9T006</accession>
<evidence type="ECO:0008006" key="3">
    <source>
        <dbReference type="Google" id="ProtNLM"/>
    </source>
</evidence>
<gene>
    <name evidence="1" type="ORF">ACFPFU_08860</name>
</gene>
<comment type="caution">
    <text evidence="1">The sequence shown here is derived from an EMBL/GenBank/DDBJ whole genome shotgun (WGS) entry which is preliminary data.</text>
</comment>
<sequence length="220" mass="24335">MKKYLILILLLILISLVIKASNETYIQAMSSEIARLEKAATIEDLQRCANAFARIQGIHPNEWHPLYYSSLAYTYMGFMTNGGLEAKDKYFAEAKRLVDRAAGLSSGNSEIMALKGFVLMGELSADPQSRGADMGAITLQTLEKAAALNPNNPRALILLAQMEYGTSQFFGQSTEKACKLAKTSSELFNQEKAKNRNNMLEPRWGKEMIEQLVGACENAP</sequence>
<name>A0ABV9T006_9BACT</name>
<dbReference type="EMBL" id="JBHSJJ010000004">
    <property type="protein sequence ID" value="MFC4871793.1"/>
    <property type="molecule type" value="Genomic_DNA"/>
</dbReference>
<keyword evidence="2" id="KW-1185">Reference proteome</keyword>
<evidence type="ECO:0000313" key="1">
    <source>
        <dbReference type="EMBL" id="MFC4871793.1"/>
    </source>
</evidence>
<protein>
    <recommendedName>
        <fullName evidence="3">Tetratricopeptide repeat protein</fullName>
    </recommendedName>
</protein>
<dbReference type="Gene3D" id="1.25.40.10">
    <property type="entry name" value="Tetratricopeptide repeat domain"/>
    <property type="match status" value="1"/>
</dbReference>
<proteinExistence type="predicted"/>
<dbReference type="InterPro" id="IPR011990">
    <property type="entry name" value="TPR-like_helical_dom_sf"/>
</dbReference>
<dbReference type="RefSeq" id="WP_377063598.1">
    <property type="nucleotide sequence ID" value="NZ_JBHSJJ010000004.1"/>
</dbReference>
<organism evidence="1 2">
    <name type="scientific">Negadavirga shengliensis</name>
    <dbReference type="NCBI Taxonomy" id="1389218"/>
    <lineage>
        <taxon>Bacteria</taxon>
        <taxon>Pseudomonadati</taxon>
        <taxon>Bacteroidota</taxon>
        <taxon>Cytophagia</taxon>
        <taxon>Cytophagales</taxon>
        <taxon>Cyclobacteriaceae</taxon>
        <taxon>Negadavirga</taxon>
    </lineage>
</organism>
<dbReference type="Proteomes" id="UP001595818">
    <property type="component" value="Unassembled WGS sequence"/>
</dbReference>
<evidence type="ECO:0000313" key="2">
    <source>
        <dbReference type="Proteomes" id="UP001595818"/>
    </source>
</evidence>